<accession>X0U8D2</accession>
<evidence type="ECO:0000313" key="1">
    <source>
        <dbReference type="EMBL" id="GAF96622.1"/>
    </source>
</evidence>
<dbReference type="AlphaFoldDB" id="X0U8D2"/>
<sequence length="276" mass="31837">RKYAEAVASFRKALAHETADPLAPQVLFNIAYCMERSGASPLEVEERYTEVRTRYPESEYARRADYRMARMALESRQYYKAVERYEFYLNSWPIQGEPSQNACRDLIISYLRTEDHVRAILLGEITCSTFGHVRQYWQALPALLDSYEEVGMREPALGVIERALAAAEQPARRWAVMLDKARFLVDLQDYEEADKVLTELEQLAEDKELLHSARLLKGRILMAQEEPAQGLELCRQVALESRSDQTRASALKLMGRYYEMTKRFDMAALAYAGRCP</sequence>
<feature type="non-terminal residue" evidence="1">
    <location>
        <position position="276"/>
    </location>
</feature>
<dbReference type="Gene3D" id="1.25.40.10">
    <property type="entry name" value="Tetratricopeptide repeat domain"/>
    <property type="match status" value="2"/>
</dbReference>
<comment type="caution">
    <text evidence="1">The sequence shown here is derived from an EMBL/GenBank/DDBJ whole genome shotgun (WGS) entry which is preliminary data.</text>
</comment>
<evidence type="ECO:0008006" key="2">
    <source>
        <dbReference type="Google" id="ProtNLM"/>
    </source>
</evidence>
<organism evidence="1">
    <name type="scientific">marine sediment metagenome</name>
    <dbReference type="NCBI Taxonomy" id="412755"/>
    <lineage>
        <taxon>unclassified sequences</taxon>
        <taxon>metagenomes</taxon>
        <taxon>ecological metagenomes</taxon>
    </lineage>
</organism>
<reference evidence="1" key="1">
    <citation type="journal article" date="2014" name="Front. Microbiol.">
        <title>High frequency of phylogenetically diverse reductive dehalogenase-homologous genes in deep subseafloor sedimentary metagenomes.</title>
        <authorList>
            <person name="Kawai M."/>
            <person name="Futagami T."/>
            <person name="Toyoda A."/>
            <person name="Takaki Y."/>
            <person name="Nishi S."/>
            <person name="Hori S."/>
            <person name="Arai W."/>
            <person name="Tsubouchi T."/>
            <person name="Morono Y."/>
            <person name="Uchiyama I."/>
            <person name="Ito T."/>
            <person name="Fujiyama A."/>
            <person name="Inagaki F."/>
            <person name="Takami H."/>
        </authorList>
    </citation>
    <scope>NUCLEOTIDE SEQUENCE</scope>
    <source>
        <strain evidence="1">Expedition CK06-06</strain>
    </source>
</reference>
<feature type="non-terminal residue" evidence="1">
    <location>
        <position position="1"/>
    </location>
</feature>
<name>X0U8D2_9ZZZZ</name>
<dbReference type="InterPro" id="IPR011990">
    <property type="entry name" value="TPR-like_helical_dom_sf"/>
</dbReference>
<dbReference type="SUPFAM" id="SSF48452">
    <property type="entry name" value="TPR-like"/>
    <property type="match status" value="1"/>
</dbReference>
<proteinExistence type="predicted"/>
<dbReference type="EMBL" id="BARS01018636">
    <property type="protein sequence ID" value="GAF96622.1"/>
    <property type="molecule type" value="Genomic_DNA"/>
</dbReference>
<protein>
    <recommendedName>
        <fullName evidence="2">Outer membrane lipoprotein BamD-like domain-containing protein</fullName>
    </recommendedName>
</protein>
<gene>
    <name evidence="1" type="ORF">S01H1_30302</name>
</gene>